<organism evidence="2 3">
    <name type="scientific">Pseudomonas kuykendallii</name>
    <dbReference type="NCBI Taxonomy" id="1007099"/>
    <lineage>
        <taxon>Bacteria</taxon>
        <taxon>Pseudomonadati</taxon>
        <taxon>Pseudomonadota</taxon>
        <taxon>Gammaproteobacteria</taxon>
        <taxon>Pseudomonadales</taxon>
        <taxon>Pseudomonadaceae</taxon>
        <taxon>Pseudomonas</taxon>
    </lineage>
</organism>
<dbReference type="InterPro" id="IPR009492">
    <property type="entry name" value="TniQ"/>
</dbReference>
<proteinExistence type="predicted"/>
<dbReference type="Proteomes" id="UP000249198">
    <property type="component" value="Unassembled WGS sequence"/>
</dbReference>
<gene>
    <name evidence="2" type="ORF">DI599_15855</name>
</gene>
<sequence>MTLGSLPFSSAPYADESFSGYFMRLAEENFLDASTRLFLQAGTRLKARYSRSETHLLAEAYGLDPAVLEAMAAFPRVRGGMRNTRFLRSAQVPVCPECLREHGYVRQLWHHVLVTACPVHRTALLGHCPDCEAPITPGPGGYQSCRCGYVFADSAPRPAEPSQLFVADLLAGHPSVVWAGFANLPDDIESFWLYLANLMMAEPHRKNAPINWGKALEINQAAYWFADDLPGRFRAFVLSRVQAANALQTSRFIANLGRWYFELNHAFAEDAYTAIREVAYRVLLEHAQAPLNRKMKQIGAELLDLKANFTAAETARQLGSSADRIVALVKSGQLKGGMLQGGVSEYCLVARAEVEAHKQAAAGFVSGKDVLKVLGVSRRTRDRLLEVGLITAVSANQRPLFAKGDFRLAEAEALLARLSLGPAGHSNAQLIMLDEISGKRFSNAQAGELLRKIFAGELKPVARLPAVHGVKAFCFDEQAVMAAVKAAPNSIELSITELTQLTRWKHESIKSWIDQGFLPARREPGGHQRVFIALADLIAFLSTYVVSSDAADRLGSKTLWLMQPLQTAGVLARGAHQTASGNQRGVLFSVDALINVASRRASTWTRPTRMAPRRTPGVLDLKDLADGYCGEEIIGDGDHGDGRADDDQEACA</sequence>
<reference evidence="2 3" key="1">
    <citation type="submission" date="2017-08" db="EMBL/GenBank/DDBJ databases">
        <title>Infants hospitalized years apart are colonized by the same room-sourced microbial strains.</title>
        <authorList>
            <person name="Brooks B."/>
            <person name="Olm M.R."/>
            <person name="Firek B.A."/>
            <person name="Baker R."/>
            <person name="Thomas B.C."/>
            <person name="Morowitz M.J."/>
            <person name="Banfield J.F."/>
        </authorList>
    </citation>
    <scope>NUCLEOTIDE SEQUENCE [LARGE SCALE GENOMIC DNA]</scope>
    <source>
        <strain evidence="2">S2_009_000_R2_77</strain>
    </source>
</reference>
<evidence type="ECO:0000259" key="1">
    <source>
        <dbReference type="Pfam" id="PF06527"/>
    </source>
</evidence>
<dbReference type="Pfam" id="PF06527">
    <property type="entry name" value="TniQ"/>
    <property type="match status" value="1"/>
</dbReference>
<dbReference type="AlphaFoldDB" id="A0A2W5CSR4"/>
<dbReference type="RefSeq" id="WP_273233610.1">
    <property type="nucleotide sequence ID" value="NZ_QFOH01000020.1"/>
</dbReference>
<accession>A0A2W5CSR4</accession>
<evidence type="ECO:0000313" key="3">
    <source>
        <dbReference type="Proteomes" id="UP000249198"/>
    </source>
</evidence>
<dbReference type="EMBL" id="QFOH01000020">
    <property type="protein sequence ID" value="PZP22271.1"/>
    <property type="molecule type" value="Genomic_DNA"/>
</dbReference>
<comment type="caution">
    <text evidence="2">The sequence shown here is derived from an EMBL/GenBank/DDBJ whole genome shotgun (WGS) entry which is preliminary data.</text>
</comment>
<protein>
    <recommendedName>
        <fullName evidence="1">TniQ domain-containing protein</fullName>
    </recommendedName>
</protein>
<name>A0A2W5CSR4_9PSED</name>
<evidence type="ECO:0000313" key="2">
    <source>
        <dbReference type="EMBL" id="PZP22271.1"/>
    </source>
</evidence>
<feature type="domain" description="TniQ" evidence="1">
    <location>
        <begin position="8"/>
        <end position="124"/>
    </location>
</feature>